<organism evidence="1 3">
    <name type="scientific">Zingiber officinale</name>
    <name type="common">Ginger</name>
    <name type="synonym">Amomum zingiber</name>
    <dbReference type="NCBI Taxonomy" id="94328"/>
    <lineage>
        <taxon>Eukaryota</taxon>
        <taxon>Viridiplantae</taxon>
        <taxon>Streptophyta</taxon>
        <taxon>Embryophyta</taxon>
        <taxon>Tracheophyta</taxon>
        <taxon>Spermatophyta</taxon>
        <taxon>Magnoliopsida</taxon>
        <taxon>Liliopsida</taxon>
        <taxon>Zingiberales</taxon>
        <taxon>Zingiberaceae</taxon>
        <taxon>Zingiber</taxon>
    </lineage>
</organism>
<evidence type="ECO:0000313" key="1">
    <source>
        <dbReference type="EMBL" id="KAG6534787.1"/>
    </source>
</evidence>
<sequence>MIQANDRGLTEVVLVLLASMELKLLCTLLCCVLVSALYLPERASGGSSLGRKLSSEIGFGKKAEVAHAMAKGLKVEVSSGGTKHKYEDEGGLIFYDADYSLATTHAPPLPKHHP</sequence>
<dbReference type="EMBL" id="JACMSC010000002">
    <property type="protein sequence ID" value="KAG6534787.1"/>
    <property type="molecule type" value="Genomic_DNA"/>
</dbReference>
<dbReference type="Proteomes" id="UP000734854">
    <property type="component" value="Unassembled WGS sequence"/>
</dbReference>
<name>A0A8J5HST6_ZINOF</name>
<gene>
    <name evidence="1" type="ORF">ZIOFF_008690</name>
    <name evidence="2" type="ORF">ZIOFF_008696</name>
</gene>
<proteinExistence type="predicted"/>
<dbReference type="AlphaFoldDB" id="A0A8J5HST6"/>
<evidence type="ECO:0000313" key="3">
    <source>
        <dbReference type="Proteomes" id="UP000734854"/>
    </source>
</evidence>
<protein>
    <submittedName>
        <fullName evidence="1">Uncharacterized protein</fullName>
    </submittedName>
</protein>
<reference evidence="1 3" key="1">
    <citation type="submission" date="2020-08" db="EMBL/GenBank/DDBJ databases">
        <title>Plant Genome Project.</title>
        <authorList>
            <person name="Zhang R.-G."/>
        </authorList>
    </citation>
    <scope>NUCLEOTIDE SEQUENCE [LARGE SCALE GENOMIC DNA]</scope>
    <source>
        <tissue evidence="1">Rhizome</tissue>
    </source>
</reference>
<accession>A0A8J5HST6</accession>
<dbReference type="EMBL" id="JACMSC010000002">
    <property type="protein sequence ID" value="KAG6534793.1"/>
    <property type="molecule type" value="Genomic_DNA"/>
</dbReference>
<evidence type="ECO:0000313" key="2">
    <source>
        <dbReference type="EMBL" id="KAG6534793.1"/>
    </source>
</evidence>
<keyword evidence="3" id="KW-1185">Reference proteome</keyword>
<comment type="caution">
    <text evidence="1">The sequence shown here is derived from an EMBL/GenBank/DDBJ whole genome shotgun (WGS) entry which is preliminary data.</text>
</comment>